<evidence type="ECO:0000313" key="4">
    <source>
        <dbReference type="Proteomes" id="UP000822142"/>
    </source>
</evidence>
<proteinExistence type="predicted"/>
<feature type="transmembrane region" description="Helical" evidence="1">
    <location>
        <begin position="50"/>
        <end position="72"/>
    </location>
</feature>
<dbReference type="EMBL" id="JAAITA010000032">
    <property type="protein sequence ID" value="NSJ87354.1"/>
    <property type="molecule type" value="Genomic_DNA"/>
</dbReference>
<accession>A0ABX2IDW6</accession>
<sequence length="169" mass="18611">MSVQSCLVLVIAGTAVLMDFLMEKVINSFICLGLLAGFVTCLQEEGIRGIPVYAAGVLIPCVLLLPLFYFRMLGAGDIKVFAVLGGLTGSHGILSIMFGSFLLGAVLSLAFLISCGNLKERISYFFHYFYKYFVTHQVQSYIQKGQKAENFHFTVPIFLSVMLYAGGFY</sequence>
<keyword evidence="4" id="KW-1185">Reference proteome</keyword>
<dbReference type="InterPro" id="IPR000045">
    <property type="entry name" value="Prepilin_IV_endopep_pep"/>
</dbReference>
<evidence type="ECO:0000256" key="1">
    <source>
        <dbReference type="SAM" id="Phobius"/>
    </source>
</evidence>
<evidence type="ECO:0000259" key="2">
    <source>
        <dbReference type="Pfam" id="PF01478"/>
    </source>
</evidence>
<organism evidence="3 4">
    <name type="scientific">Blautia hansenii</name>
    <name type="common">Ruminococcus hansenii</name>
    <dbReference type="NCBI Taxonomy" id="1322"/>
    <lineage>
        <taxon>Bacteria</taxon>
        <taxon>Bacillati</taxon>
        <taxon>Bacillota</taxon>
        <taxon>Clostridia</taxon>
        <taxon>Lachnospirales</taxon>
        <taxon>Lachnospiraceae</taxon>
        <taxon>Blautia</taxon>
    </lineage>
</organism>
<keyword evidence="1" id="KW-1133">Transmembrane helix</keyword>
<keyword evidence="1" id="KW-0812">Transmembrane</keyword>
<protein>
    <submittedName>
        <fullName evidence="3">Peptidase A24</fullName>
    </submittedName>
</protein>
<keyword evidence="1" id="KW-0472">Membrane</keyword>
<gene>
    <name evidence="3" type="ORF">G5A70_14520</name>
</gene>
<dbReference type="Gene3D" id="1.20.120.1220">
    <property type="match status" value="1"/>
</dbReference>
<dbReference type="Proteomes" id="UP000822142">
    <property type="component" value="Unassembled WGS sequence"/>
</dbReference>
<comment type="caution">
    <text evidence="3">The sequence shown here is derived from an EMBL/GenBank/DDBJ whole genome shotgun (WGS) entry which is preliminary data.</text>
</comment>
<feature type="domain" description="Prepilin type IV endopeptidase peptidase" evidence="2">
    <location>
        <begin position="7"/>
        <end position="109"/>
    </location>
</feature>
<dbReference type="Pfam" id="PF01478">
    <property type="entry name" value="Peptidase_A24"/>
    <property type="match status" value="1"/>
</dbReference>
<dbReference type="RefSeq" id="WP_173750189.1">
    <property type="nucleotide sequence ID" value="NZ_JAAITA010000032.1"/>
</dbReference>
<feature type="transmembrane region" description="Helical" evidence="1">
    <location>
        <begin position="151"/>
        <end position="168"/>
    </location>
</feature>
<name>A0ABX2IDW6_BLAHA</name>
<evidence type="ECO:0000313" key="3">
    <source>
        <dbReference type="EMBL" id="NSJ87354.1"/>
    </source>
</evidence>
<feature type="transmembrane region" description="Helical" evidence="1">
    <location>
        <begin position="92"/>
        <end position="113"/>
    </location>
</feature>
<reference evidence="3 4" key="1">
    <citation type="journal article" date="2020" name="Cell Host Microbe">
        <title>Functional and Genomic Variation between Human-Derived Isolates of Lachnospiraceae Reveals Inter- and Intra-Species Diversity.</title>
        <authorList>
            <person name="Sorbara M.T."/>
            <person name="Littmann E.R."/>
            <person name="Fontana E."/>
            <person name="Moody T.U."/>
            <person name="Kohout C.E."/>
            <person name="Gjonbalaj M."/>
            <person name="Eaton V."/>
            <person name="Seok R."/>
            <person name="Leiner I.M."/>
            <person name="Pamer E.G."/>
        </authorList>
    </citation>
    <scope>NUCLEOTIDE SEQUENCE [LARGE SCALE GENOMIC DNA]</scope>
    <source>
        <strain evidence="3 4">MSK.15.26</strain>
    </source>
</reference>
<feature type="transmembrane region" description="Helical" evidence="1">
    <location>
        <begin position="25"/>
        <end position="43"/>
    </location>
</feature>